<evidence type="ECO:0000313" key="3">
    <source>
        <dbReference type="Proteomes" id="UP000824107"/>
    </source>
</evidence>
<dbReference type="EMBL" id="DVNC01000023">
    <property type="protein sequence ID" value="HIU53092.1"/>
    <property type="molecule type" value="Genomic_DNA"/>
</dbReference>
<evidence type="ECO:0000256" key="1">
    <source>
        <dbReference type="SAM" id="Coils"/>
    </source>
</evidence>
<comment type="caution">
    <text evidence="2">The sequence shown here is derived from an EMBL/GenBank/DDBJ whole genome shotgun (WGS) entry which is preliminary data.</text>
</comment>
<dbReference type="Gene3D" id="6.10.280.50">
    <property type="match status" value="1"/>
</dbReference>
<reference evidence="2" key="2">
    <citation type="journal article" date="2021" name="PeerJ">
        <title>Extensive microbial diversity within the chicken gut microbiome revealed by metagenomics and culture.</title>
        <authorList>
            <person name="Gilroy R."/>
            <person name="Ravi A."/>
            <person name="Getino M."/>
            <person name="Pursley I."/>
            <person name="Horton D.L."/>
            <person name="Alikhan N.F."/>
            <person name="Baker D."/>
            <person name="Gharbi K."/>
            <person name="Hall N."/>
            <person name="Watson M."/>
            <person name="Adriaenssens E.M."/>
            <person name="Foster-Nyarko E."/>
            <person name="Jarju S."/>
            <person name="Secka A."/>
            <person name="Antonio M."/>
            <person name="Oren A."/>
            <person name="Chaudhuri R.R."/>
            <person name="La Ragione R."/>
            <person name="Hildebrand F."/>
            <person name="Pallen M.J."/>
        </authorList>
    </citation>
    <scope>NUCLEOTIDE SEQUENCE</scope>
    <source>
        <strain evidence="2">ChiW3-316</strain>
    </source>
</reference>
<protein>
    <submittedName>
        <fullName evidence="2">YdcH family protein</fullName>
    </submittedName>
</protein>
<organism evidence="2 3">
    <name type="scientific">Candidatus Scatocola faecipullorum</name>
    <dbReference type="NCBI Taxonomy" id="2840917"/>
    <lineage>
        <taxon>Bacteria</taxon>
        <taxon>Pseudomonadati</taxon>
        <taxon>Pseudomonadota</taxon>
        <taxon>Alphaproteobacteria</taxon>
        <taxon>Rhodospirillales</taxon>
        <taxon>Rhodospirillaceae</taxon>
        <taxon>Rhodospirillaceae incertae sedis</taxon>
        <taxon>Candidatus Scatocola</taxon>
    </lineage>
</organism>
<dbReference type="InterPro" id="IPR007420">
    <property type="entry name" value="DUF465"/>
</dbReference>
<name>A0A9D1SB06_9PROT</name>
<gene>
    <name evidence="2" type="ORF">IAD20_03315</name>
</gene>
<dbReference type="InterPro" id="IPR038444">
    <property type="entry name" value="DUF465_sf"/>
</dbReference>
<keyword evidence="1" id="KW-0175">Coiled coil</keyword>
<accession>A0A9D1SB06</accession>
<sequence length="57" mass="6976">METNTTVENLRAEHARLDAIIREEESHIWKNLIRIEELKREKLRKKDEILRHSLQNQ</sequence>
<feature type="coiled-coil region" evidence="1">
    <location>
        <begin position="7"/>
        <end position="55"/>
    </location>
</feature>
<dbReference type="Proteomes" id="UP000824107">
    <property type="component" value="Unassembled WGS sequence"/>
</dbReference>
<proteinExistence type="predicted"/>
<reference evidence="2" key="1">
    <citation type="submission" date="2020-10" db="EMBL/GenBank/DDBJ databases">
        <authorList>
            <person name="Gilroy R."/>
        </authorList>
    </citation>
    <scope>NUCLEOTIDE SEQUENCE</scope>
    <source>
        <strain evidence="2">ChiW3-316</strain>
    </source>
</reference>
<dbReference type="Pfam" id="PF04325">
    <property type="entry name" value="DUF465"/>
    <property type="match status" value="1"/>
</dbReference>
<dbReference type="AlphaFoldDB" id="A0A9D1SB06"/>
<evidence type="ECO:0000313" key="2">
    <source>
        <dbReference type="EMBL" id="HIU53092.1"/>
    </source>
</evidence>